<sequence length="314" mass="36699">MIRLKENILATLAYFDMFEYPLTSNEVFSFLENRYDSTEFTEELDQLCTSRLIFRIGDYYSLRANTEVASTRKEGNRKAIEMLKIAKRVGKLLILFPYVRGVGISGSLSKNFADANSDIDLFIITKKDRIWIARTLMHCFKKLTFLVNRQHYYCMNYYVDEHQLEIVEKNIYTAIEVATLIPLQGRDAFEEFYAANSWAKAYLPNKFIGLSATKKLRGHVFKKLMEWLLNNAFGNWLEASLMRITAKRWNRKTIQKKRNVKGNIMSMAASKHVAKPDPMNFQVRFIKAYQEKVFSLIEQSRHDKGTTLPSLQMK</sequence>
<keyword evidence="3" id="KW-1185">Reference proteome</keyword>
<name>A0A0C1L165_9BACT</name>
<evidence type="ECO:0000259" key="1">
    <source>
        <dbReference type="Pfam" id="PF01909"/>
    </source>
</evidence>
<proteinExistence type="predicted"/>
<dbReference type="STRING" id="1349421.OI18_15445"/>
<dbReference type="OrthoDB" id="645383at2"/>
<dbReference type="InterPro" id="IPR002934">
    <property type="entry name" value="Polymerase_NTP_transf_dom"/>
</dbReference>
<accession>A0A0C1L165</accession>
<dbReference type="Pfam" id="PF01909">
    <property type="entry name" value="NTP_transf_2"/>
    <property type="match status" value="1"/>
</dbReference>
<dbReference type="Proteomes" id="UP000031408">
    <property type="component" value="Unassembled WGS sequence"/>
</dbReference>
<dbReference type="EMBL" id="JSVC01000017">
    <property type="protein sequence ID" value="KIC93762.1"/>
    <property type="molecule type" value="Genomic_DNA"/>
</dbReference>
<protein>
    <recommendedName>
        <fullName evidence="1">Polymerase nucleotidyl transferase domain-containing protein</fullName>
    </recommendedName>
</protein>
<reference evidence="2 3" key="1">
    <citation type="submission" date="2014-11" db="EMBL/GenBank/DDBJ databases">
        <title>Genome sequence of Flavihumibacter solisilvae 3-3.</title>
        <authorList>
            <person name="Zhou G."/>
            <person name="Li M."/>
            <person name="Wang G."/>
        </authorList>
    </citation>
    <scope>NUCLEOTIDE SEQUENCE [LARGE SCALE GENOMIC DNA]</scope>
    <source>
        <strain evidence="2 3">3-3</strain>
    </source>
</reference>
<dbReference type="InterPro" id="IPR043519">
    <property type="entry name" value="NT_sf"/>
</dbReference>
<gene>
    <name evidence="2" type="ORF">OI18_15445</name>
</gene>
<dbReference type="Gene3D" id="3.30.460.10">
    <property type="entry name" value="Beta Polymerase, domain 2"/>
    <property type="match status" value="1"/>
</dbReference>
<evidence type="ECO:0000313" key="3">
    <source>
        <dbReference type="Proteomes" id="UP000031408"/>
    </source>
</evidence>
<feature type="domain" description="Polymerase nucleotidyl transferase" evidence="1">
    <location>
        <begin position="96"/>
        <end position="161"/>
    </location>
</feature>
<dbReference type="GO" id="GO:0016779">
    <property type="term" value="F:nucleotidyltransferase activity"/>
    <property type="evidence" value="ECO:0007669"/>
    <property type="project" value="InterPro"/>
</dbReference>
<organism evidence="2 3">
    <name type="scientific">Flavihumibacter solisilvae</name>
    <dbReference type="NCBI Taxonomy" id="1349421"/>
    <lineage>
        <taxon>Bacteria</taxon>
        <taxon>Pseudomonadati</taxon>
        <taxon>Bacteroidota</taxon>
        <taxon>Chitinophagia</taxon>
        <taxon>Chitinophagales</taxon>
        <taxon>Chitinophagaceae</taxon>
        <taxon>Flavihumibacter</taxon>
    </lineage>
</organism>
<evidence type="ECO:0000313" key="2">
    <source>
        <dbReference type="EMBL" id="KIC93762.1"/>
    </source>
</evidence>
<dbReference type="AlphaFoldDB" id="A0A0C1L165"/>
<comment type="caution">
    <text evidence="2">The sequence shown here is derived from an EMBL/GenBank/DDBJ whole genome shotgun (WGS) entry which is preliminary data.</text>
</comment>
<dbReference type="RefSeq" id="WP_039141389.1">
    <property type="nucleotide sequence ID" value="NZ_JSVC01000017.1"/>
</dbReference>
<dbReference type="SUPFAM" id="SSF81301">
    <property type="entry name" value="Nucleotidyltransferase"/>
    <property type="match status" value="1"/>
</dbReference>